<evidence type="ECO:0000259" key="1">
    <source>
        <dbReference type="PROSITE" id="PS51186"/>
    </source>
</evidence>
<accession>A0A0W0R1P7</accession>
<dbReference type="PROSITE" id="PS51186">
    <property type="entry name" value="GNAT"/>
    <property type="match status" value="1"/>
</dbReference>
<dbReference type="EMBL" id="LR134422">
    <property type="protein sequence ID" value="VEH85458.1"/>
    <property type="molecule type" value="Genomic_DNA"/>
</dbReference>
<dbReference type="Proteomes" id="UP000281170">
    <property type="component" value="Plasmid 13"/>
</dbReference>
<evidence type="ECO:0000313" key="5">
    <source>
        <dbReference type="Proteomes" id="UP000281170"/>
    </source>
</evidence>
<dbReference type="EMBL" id="LNKA01000010">
    <property type="protein sequence ID" value="KTC65023.1"/>
    <property type="molecule type" value="Genomic_DNA"/>
</dbReference>
<feature type="domain" description="N-acetyltransferase" evidence="1">
    <location>
        <begin position="9"/>
        <end position="178"/>
    </location>
</feature>
<dbReference type="PATRIC" id="fig|45056.6.peg.1596"/>
<dbReference type="InterPro" id="IPR051531">
    <property type="entry name" value="N-acetyltransferase"/>
</dbReference>
<dbReference type="PANTHER" id="PTHR43792">
    <property type="entry name" value="GNAT FAMILY, PUTATIVE (AFU_ORTHOLOGUE AFUA_3G00765)-RELATED-RELATED"/>
    <property type="match status" value="1"/>
</dbReference>
<evidence type="ECO:0000313" key="4">
    <source>
        <dbReference type="Proteomes" id="UP000054859"/>
    </source>
</evidence>
<sequence>MKILETNRLILRTWTEQDIDPMAAIDQDPEVCKFLPGIGSREATADGIQTMMKHYEEHGFTFYAVELKQTHEMIGFLGLKTPSFQAHFTPCVEIGWRLSSKHWNQGYATEGAKAVLHYAFTHLNLDEVVSFTVVANQASRRVMEKIGLKHNPDDDFDHPRLDDDSPLKRHVLYRLSKKDLNVKNK</sequence>
<name>A0A0W0R1P7_9GAMM</name>
<protein>
    <submittedName>
        <fullName evidence="2">Acetyltransferase</fullName>
    </submittedName>
</protein>
<dbReference type="InterPro" id="IPR016181">
    <property type="entry name" value="Acyl_CoA_acyltransferase"/>
</dbReference>
<dbReference type="KEGG" id="ladl:NCTC12735_01088"/>
<evidence type="ECO:0000313" key="3">
    <source>
        <dbReference type="EMBL" id="VEH85458.1"/>
    </source>
</evidence>
<dbReference type="OrthoDB" id="9801656at2"/>
<gene>
    <name evidence="2" type="ORF">Lade_1546</name>
    <name evidence="3" type="ORF">NCTC12735_01088</name>
</gene>
<dbReference type="InterPro" id="IPR000182">
    <property type="entry name" value="GNAT_dom"/>
</dbReference>
<dbReference type="GO" id="GO:0016747">
    <property type="term" value="F:acyltransferase activity, transferring groups other than amino-acyl groups"/>
    <property type="evidence" value="ECO:0007669"/>
    <property type="project" value="InterPro"/>
</dbReference>
<dbReference type="Proteomes" id="UP000054859">
    <property type="component" value="Unassembled WGS sequence"/>
</dbReference>
<dbReference type="SUPFAM" id="SSF55729">
    <property type="entry name" value="Acyl-CoA N-acyltransferases (Nat)"/>
    <property type="match status" value="1"/>
</dbReference>
<dbReference type="STRING" id="45056.Lade_1546"/>
<evidence type="ECO:0000313" key="2">
    <source>
        <dbReference type="EMBL" id="KTC65023.1"/>
    </source>
</evidence>
<geneLocation type="plasmid" evidence="3 5">
    <name>13</name>
</geneLocation>
<proteinExistence type="predicted"/>
<dbReference type="PANTHER" id="PTHR43792:SF1">
    <property type="entry name" value="N-ACETYLTRANSFERASE DOMAIN-CONTAINING PROTEIN"/>
    <property type="match status" value="1"/>
</dbReference>
<dbReference type="AlphaFoldDB" id="A0A0W0R1P7"/>
<reference evidence="3 5" key="2">
    <citation type="submission" date="2018-12" db="EMBL/GenBank/DDBJ databases">
        <authorList>
            <consortium name="Pathogen Informatics"/>
        </authorList>
    </citation>
    <scope>NUCLEOTIDE SEQUENCE [LARGE SCALE GENOMIC DNA]</scope>
    <source>
        <strain evidence="3 5">NCTC12735</strain>
        <plasmid evidence="5">13</plasmid>
    </source>
</reference>
<reference evidence="2 4" key="1">
    <citation type="submission" date="2015-11" db="EMBL/GenBank/DDBJ databases">
        <title>Identification of large and diverse effector repertoires of 38 Legionella species.</title>
        <authorList>
            <person name="Burstein D."/>
            <person name="Amaro F."/>
            <person name="Zusman T."/>
            <person name="Lifshitz Z."/>
            <person name="Cohen O."/>
            <person name="Gilbert J.A."/>
            <person name="Pupko T."/>
            <person name="Shuman H.A."/>
            <person name="Segal G."/>
        </authorList>
    </citation>
    <scope>NUCLEOTIDE SEQUENCE [LARGE SCALE GENOMIC DNA]</scope>
    <source>
        <strain evidence="2 4">1762-AUS-E</strain>
    </source>
</reference>
<keyword evidence="3" id="KW-0614">Plasmid</keyword>
<organism evidence="2 4">
    <name type="scientific">Legionella adelaidensis</name>
    <dbReference type="NCBI Taxonomy" id="45056"/>
    <lineage>
        <taxon>Bacteria</taxon>
        <taxon>Pseudomonadati</taxon>
        <taxon>Pseudomonadota</taxon>
        <taxon>Gammaproteobacteria</taxon>
        <taxon>Legionellales</taxon>
        <taxon>Legionellaceae</taxon>
        <taxon>Legionella</taxon>
    </lineage>
</organism>
<dbReference type="RefSeq" id="WP_058462628.1">
    <property type="nucleotide sequence ID" value="NZ_CAAAHS010000009.1"/>
</dbReference>
<dbReference type="Pfam" id="PF13302">
    <property type="entry name" value="Acetyltransf_3"/>
    <property type="match status" value="1"/>
</dbReference>
<keyword evidence="4" id="KW-1185">Reference proteome</keyword>
<dbReference type="Gene3D" id="3.40.630.30">
    <property type="match status" value="1"/>
</dbReference>
<keyword evidence="2" id="KW-0808">Transferase</keyword>